<dbReference type="Proteomes" id="UP001201020">
    <property type="component" value="Chromosome"/>
</dbReference>
<reference evidence="2" key="1">
    <citation type="journal article" date="2022" name="Nat. Microbiol.">
        <title>Unique mobile elements and scalable gene flow at the prokaryote-eukaryote boundary revealed by circularized Asgard archaea genomes.</title>
        <authorList>
            <person name="Wu F."/>
            <person name="Speth D.R."/>
            <person name="Philosof A."/>
            <person name="Cremiere A."/>
            <person name="Narayanan A."/>
            <person name="Barco R.A."/>
            <person name="Connon S.A."/>
            <person name="Amend J.P."/>
            <person name="Antoshechkin I.A."/>
            <person name="Orphan V.J."/>
        </authorList>
    </citation>
    <scope>NUCLEOTIDE SEQUENCE</scope>
    <source>
        <strain evidence="2">PM71</strain>
    </source>
</reference>
<evidence type="ECO:0000256" key="1">
    <source>
        <dbReference type="SAM" id="MobiDB-lite"/>
    </source>
</evidence>
<protein>
    <submittedName>
        <fullName evidence="2">Uncharacterized protein</fullName>
    </submittedName>
</protein>
<dbReference type="EMBL" id="CP084166">
    <property type="protein sequence ID" value="UJG39911.1"/>
    <property type="molecule type" value="Genomic_DNA"/>
</dbReference>
<dbReference type="InterPro" id="IPR029006">
    <property type="entry name" value="ADF-H/Gelsolin-like_dom_sf"/>
</dbReference>
<dbReference type="SUPFAM" id="SSF55753">
    <property type="entry name" value="Actin depolymerizing proteins"/>
    <property type="match status" value="1"/>
</dbReference>
<dbReference type="AlphaFoldDB" id="A0A9Y1FKI0"/>
<organism evidence="2">
    <name type="scientific">Candidatus Heimdallarchaeum aukensis</name>
    <dbReference type="NCBI Taxonomy" id="2876573"/>
    <lineage>
        <taxon>Archaea</taxon>
        <taxon>Promethearchaeati</taxon>
        <taxon>Candidatus Heimdallarchaeota</taxon>
        <taxon>Candidatus Heimdallarchaeia (ex Rinke et al. 2021) (nom. nud.)</taxon>
        <taxon>Candidatus Heimdallarchaeales</taxon>
        <taxon>Candidatus Heimdallarchaeaceae</taxon>
        <taxon>Candidatus Heimdallarchaeum</taxon>
    </lineage>
</organism>
<sequence>MKYMKVLEVNEDGSLTELPDLQLKPESVIIIVDEVDKRMWLWKGQNCQIRKKFIGSRALSDLRKKEYGFAYIPQTCDQGEETAEFVAMLQKIGKEDLVSSEVLRKAKELMERQSRINVFDEVEEEPHKLTASISDEEVARIKDRPAQVPTSQLPAKMAKMGAPGNRPTPSILSALDALEEEGEQGPPIPKTKQVSQEVEISTKRAMQEQADDLLKKSFEILKDLGVPKGFYRDLIIIGTNVYTESYDGSFEELDEPPEGVFFSRSHVPRMICENGIVRAIEFLKPEEGAELSEEDEKIAQDIEDILSMFEIDIG</sequence>
<proteinExistence type="predicted"/>
<feature type="region of interest" description="Disordered" evidence="1">
    <location>
        <begin position="146"/>
        <end position="166"/>
    </location>
</feature>
<accession>A0A9Y1FKI0</accession>
<dbReference type="Gene3D" id="3.40.20.10">
    <property type="entry name" value="Severin"/>
    <property type="match status" value="1"/>
</dbReference>
<gene>
    <name evidence="2" type="ORF">K9W45_08635</name>
</gene>
<evidence type="ECO:0000313" key="2">
    <source>
        <dbReference type="EMBL" id="UJG39911.1"/>
    </source>
</evidence>
<name>A0A9Y1FKI0_9ARCH</name>